<evidence type="ECO:0000256" key="1">
    <source>
        <dbReference type="ARBA" id="ARBA00004733"/>
    </source>
</evidence>
<dbReference type="HAMAP" id="MF_00131">
    <property type="entry name" value="Trp_synth_alpha"/>
    <property type="match status" value="1"/>
</dbReference>
<reference evidence="10" key="2">
    <citation type="submission" date="2020-09" db="EMBL/GenBank/DDBJ databases">
        <authorList>
            <person name="Sun Q."/>
            <person name="Zhou Y."/>
        </authorList>
    </citation>
    <scope>NUCLEOTIDE SEQUENCE</scope>
    <source>
        <strain evidence="10">CGMCC 1.15760</strain>
    </source>
</reference>
<feature type="active site" description="Proton acceptor" evidence="8">
    <location>
        <position position="46"/>
    </location>
</feature>
<dbReference type="AlphaFoldDB" id="A0A917G4K3"/>
<dbReference type="Pfam" id="PF00290">
    <property type="entry name" value="Trp_syntA"/>
    <property type="match status" value="1"/>
</dbReference>
<evidence type="ECO:0000256" key="2">
    <source>
        <dbReference type="ARBA" id="ARBA00011270"/>
    </source>
</evidence>
<comment type="catalytic activity">
    <reaction evidence="7 8">
        <text>(1S,2R)-1-C-(indol-3-yl)glycerol 3-phosphate + L-serine = D-glyceraldehyde 3-phosphate + L-tryptophan + H2O</text>
        <dbReference type="Rhea" id="RHEA:10532"/>
        <dbReference type="ChEBI" id="CHEBI:15377"/>
        <dbReference type="ChEBI" id="CHEBI:33384"/>
        <dbReference type="ChEBI" id="CHEBI:57912"/>
        <dbReference type="ChEBI" id="CHEBI:58866"/>
        <dbReference type="ChEBI" id="CHEBI:59776"/>
        <dbReference type="EC" id="4.2.1.20"/>
    </reaction>
</comment>
<evidence type="ECO:0000256" key="8">
    <source>
        <dbReference type="HAMAP-Rule" id="MF_00131"/>
    </source>
</evidence>
<comment type="pathway">
    <text evidence="1 8">Amino-acid biosynthesis; L-tryptophan biosynthesis; L-tryptophan from chorismate: step 5/5.</text>
</comment>
<dbReference type="NCBIfam" id="TIGR00262">
    <property type="entry name" value="trpA"/>
    <property type="match status" value="1"/>
</dbReference>
<evidence type="ECO:0000256" key="4">
    <source>
        <dbReference type="ARBA" id="ARBA00022822"/>
    </source>
</evidence>
<dbReference type="GO" id="GO:0004834">
    <property type="term" value="F:tryptophan synthase activity"/>
    <property type="evidence" value="ECO:0007669"/>
    <property type="project" value="UniProtKB-UniRule"/>
</dbReference>
<dbReference type="InterPro" id="IPR002028">
    <property type="entry name" value="Trp_synthase_suA"/>
</dbReference>
<dbReference type="InterPro" id="IPR013785">
    <property type="entry name" value="Aldolase_TIM"/>
</dbReference>
<evidence type="ECO:0000256" key="5">
    <source>
        <dbReference type="ARBA" id="ARBA00023141"/>
    </source>
</evidence>
<gene>
    <name evidence="8 10" type="primary">trpA</name>
    <name evidence="10" type="ORF">GCM10007425_16220</name>
</gene>
<keyword evidence="3 8" id="KW-0028">Amino-acid biosynthesis</keyword>
<dbReference type="RefSeq" id="WP_188614530.1">
    <property type="nucleotide sequence ID" value="NZ_BMJT01000004.1"/>
</dbReference>
<dbReference type="Gene3D" id="3.20.20.70">
    <property type="entry name" value="Aldolase class I"/>
    <property type="match status" value="1"/>
</dbReference>
<evidence type="ECO:0000256" key="7">
    <source>
        <dbReference type="ARBA" id="ARBA00049047"/>
    </source>
</evidence>
<dbReference type="SUPFAM" id="SSF51366">
    <property type="entry name" value="Ribulose-phoshate binding barrel"/>
    <property type="match status" value="1"/>
</dbReference>
<dbReference type="InterPro" id="IPR018204">
    <property type="entry name" value="Trp_synthase_alpha_AS"/>
</dbReference>
<comment type="subunit">
    <text evidence="2 8">Tetramer of two alpha and two beta chains.</text>
</comment>
<dbReference type="PROSITE" id="PS00167">
    <property type="entry name" value="TRP_SYNTHASE_ALPHA"/>
    <property type="match status" value="1"/>
</dbReference>
<reference evidence="10" key="1">
    <citation type="journal article" date="2014" name="Int. J. Syst. Evol. Microbiol.">
        <title>Complete genome sequence of Corynebacterium casei LMG S-19264T (=DSM 44701T), isolated from a smear-ripened cheese.</title>
        <authorList>
            <consortium name="US DOE Joint Genome Institute (JGI-PGF)"/>
            <person name="Walter F."/>
            <person name="Albersmeier A."/>
            <person name="Kalinowski J."/>
            <person name="Ruckert C."/>
        </authorList>
    </citation>
    <scope>NUCLEOTIDE SEQUENCE</scope>
    <source>
        <strain evidence="10">CGMCC 1.15760</strain>
    </source>
</reference>
<sequence length="239" mass="26148">MSKGIAPYIMAGDGGIQTLLPTIEFLQKNGATMIEVGIPFSDPVADGPVIQEAGLRALQANVTLQDVLQEITLHKARIHIPLVIMCYANPIYAFGIESFAKACDEANIKGVIIPDVPLEEELAFSSPLKAYQIPFIRFITLTSPKERIATIIENAEGFIYAVTVKGTTGERASYDQTIFELLKEVKAISHIPVYAGFGIHTKEQITQFHEVCDGVIIGSKIVQALHHKDYESITKLLAP</sequence>
<dbReference type="PANTHER" id="PTHR43406">
    <property type="entry name" value="TRYPTOPHAN SYNTHASE, ALPHA CHAIN"/>
    <property type="match status" value="1"/>
</dbReference>
<proteinExistence type="inferred from homology"/>
<evidence type="ECO:0000313" key="10">
    <source>
        <dbReference type="EMBL" id="GGG22518.1"/>
    </source>
</evidence>
<keyword evidence="11" id="KW-1185">Reference proteome</keyword>
<dbReference type="EC" id="4.2.1.20" evidence="8"/>
<evidence type="ECO:0000256" key="9">
    <source>
        <dbReference type="RuleBase" id="RU003662"/>
    </source>
</evidence>
<comment type="similarity">
    <text evidence="8 9">Belongs to the TrpA family.</text>
</comment>
<accession>A0A917G4K3</accession>
<dbReference type="CDD" id="cd04724">
    <property type="entry name" value="Tryptophan_synthase_alpha"/>
    <property type="match status" value="1"/>
</dbReference>
<dbReference type="PANTHER" id="PTHR43406:SF1">
    <property type="entry name" value="TRYPTOPHAN SYNTHASE ALPHA CHAIN, CHLOROPLASTIC"/>
    <property type="match status" value="1"/>
</dbReference>
<evidence type="ECO:0000256" key="3">
    <source>
        <dbReference type="ARBA" id="ARBA00022605"/>
    </source>
</evidence>
<evidence type="ECO:0000256" key="6">
    <source>
        <dbReference type="ARBA" id="ARBA00023239"/>
    </source>
</evidence>
<dbReference type="EMBL" id="BMJT01000004">
    <property type="protein sequence ID" value="GGG22518.1"/>
    <property type="molecule type" value="Genomic_DNA"/>
</dbReference>
<protein>
    <recommendedName>
        <fullName evidence="8">Tryptophan synthase alpha chain</fullName>
        <ecNumber evidence="8">4.2.1.20</ecNumber>
    </recommendedName>
</protein>
<keyword evidence="6 8" id="KW-0456">Lyase</keyword>
<organism evidence="10 11">
    <name type="scientific">Lysinibacillus alkalisoli</name>
    <dbReference type="NCBI Taxonomy" id="1911548"/>
    <lineage>
        <taxon>Bacteria</taxon>
        <taxon>Bacillati</taxon>
        <taxon>Bacillota</taxon>
        <taxon>Bacilli</taxon>
        <taxon>Bacillales</taxon>
        <taxon>Bacillaceae</taxon>
        <taxon>Lysinibacillus</taxon>
    </lineage>
</organism>
<keyword evidence="5 8" id="KW-0057">Aromatic amino acid biosynthesis</keyword>
<evidence type="ECO:0000313" key="11">
    <source>
        <dbReference type="Proteomes" id="UP000616608"/>
    </source>
</evidence>
<dbReference type="InterPro" id="IPR011060">
    <property type="entry name" value="RibuloseP-bd_barrel"/>
</dbReference>
<comment type="function">
    <text evidence="8">The alpha subunit is responsible for the aldol cleavage of indoleglycerol phosphate to indole and glyceraldehyde 3-phosphate.</text>
</comment>
<comment type="caution">
    <text evidence="10">The sequence shown here is derived from an EMBL/GenBank/DDBJ whole genome shotgun (WGS) entry which is preliminary data.</text>
</comment>
<name>A0A917G4K3_9BACI</name>
<dbReference type="GO" id="GO:0005829">
    <property type="term" value="C:cytosol"/>
    <property type="evidence" value="ECO:0007669"/>
    <property type="project" value="TreeGrafter"/>
</dbReference>
<keyword evidence="4 8" id="KW-0822">Tryptophan biosynthesis</keyword>
<dbReference type="Proteomes" id="UP000616608">
    <property type="component" value="Unassembled WGS sequence"/>
</dbReference>
<feature type="active site" description="Proton acceptor" evidence="8">
    <location>
        <position position="35"/>
    </location>
</feature>